<dbReference type="AlphaFoldDB" id="A0AAE5WTJ1"/>
<dbReference type="Proteomes" id="UP000220927">
    <property type="component" value="Plasmid pRapFH23c"/>
</dbReference>
<organism evidence="1 2">
    <name type="scientific">Rhizobium acidisoli</name>
    <dbReference type="NCBI Taxonomy" id="1538158"/>
    <lineage>
        <taxon>Bacteria</taxon>
        <taxon>Pseudomonadati</taxon>
        <taxon>Pseudomonadota</taxon>
        <taxon>Alphaproteobacteria</taxon>
        <taxon>Hyphomicrobiales</taxon>
        <taxon>Rhizobiaceae</taxon>
        <taxon>Rhizobium/Agrobacterium group</taxon>
        <taxon>Rhizobium</taxon>
    </lineage>
</organism>
<reference evidence="1 2" key="1">
    <citation type="submission" date="2019-01" db="EMBL/GenBank/DDBJ databases">
        <title>Genomic insights into the origins and evolution of symbiotic genes in the Phaseolus vulgaris microsymbionts.</title>
        <authorList>
            <person name="Tong W."/>
        </authorList>
    </citation>
    <scope>NUCLEOTIDE SEQUENCE [LARGE SCALE GENOMIC DNA]</scope>
    <source>
        <strain evidence="1 2">FH23</strain>
        <plasmid evidence="2">prapfh23c</plasmid>
    </source>
</reference>
<dbReference type="KEGG" id="rad:CO657_31230"/>
<sequence>MDVKYPKTRADIFEAVRALSTSPDSIQSRLIEATRSLLAVTIEEFAGDLELTIKFTRLLDLIAVDHGDVEAVAVETAAYMSDTQASIIADLICDLLYEIA</sequence>
<keyword evidence="2" id="KW-1185">Reference proteome</keyword>
<keyword evidence="1" id="KW-0614">Plasmid</keyword>
<name>A0AAE5WTJ1_9HYPH</name>
<dbReference type="RefSeq" id="WP_054186360.1">
    <property type="nucleotide sequence ID" value="NZ_CP035001.1"/>
</dbReference>
<evidence type="ECO:0000313" key="2">
    <source>
        <dbReference type="Proteomes" id="UP000220927"/>
    </source>
</evidence>
<accession>A0AAE5WTJ1</accession>
<geneLocation type="plasmid" evidence="2">
    <name>prapfh23c</name>
</geneLocation>
<dbReference type="EMBL" id="CP035001">
    <property type="protein sequence ID" value="QAS82281.1"/>
    <property type="molecule type" value="Genomic_DNA"/>
</dbReference>
<proteinExistence type="predicted"/>
<gene>
    <name evidence="1" type="ORF">CO657_31230</name>
</gene>
<protein>
    <submittedName>
        <fullName evidence="1">Uncharacterized protein</fullName>
    </submittedName>
</protein>
<evidence type="ECO:0000313" key="1">
    <source>
        <dbReference type="EMBL" id="QAS82281.1"/>
    </source>
</evidence>